<dbReference type="PANTHER" id="PTHR14493">
    <property type="entry name" value="UNKEMPT FAMILY MEMBER"/>
    <property type="match status" value="1"/>
</dbReference>
<keyword evidence="2 5" id="KW-0863">Zinc-finger</keyword>
<dbReference type="InterPro" id="IPR036855">
    <property type="entry name" value="Znf_CCCH_sf"/>
</dbReference>
<evidence type="ECO:0000256" key="6">
    <source>
        <dbReference type="SAM" id="MobiDB-lite"/>
    </source>
</evidence>
<name>A0AAQ3JM16_9LILI</name>
<evidence type="ECO:0000256" key="4">
    <source>
        <dbReference type="ARBA" id="ARBA00023125"/>
    </source>
</evidence>
<evidence type="ECO:0000256" key="1">
    <source>
        <dbReference type="ARBA" id="ARBA00022723"/>
    </source>
</evidence>
<evidence type="ECO:0000259" key="8">
    <source>
        <dbReference type="PROSITE" id="PS50103"/>
    </source>
</evidence>
<evidence type="ECO:0000256" key="3">
    <source>
        <dbReference type="ARBA" id="ARBA00022833"/>
    </source>
</evidence>
<dbReference type="PANTHER" id="PTHR14493:SF155">
    <property type="entry name" value="ZINC FINGER CCCH DOMAIN-CONTAINING PROTEIN 20"/>
    <property type="match status" value="1"/>
</dbReference>
<evidence type="ECO:0000256" key="2">
    <source>
        <dbReference type="ARBA" id="ARBA00022771"/>
    </source>
</evidence>
<dbReference type="GO" id="GO:0003677">
    <property type="term" value="F:DNA binding"/>
    <property type="evidence" value="ECO:0007669"/>
    <property type="project" value="UniProtKB-KW"/>
</dbReference>
<dbReference type="InterPro" id="IPR045234">
    <property type="entry name" value="Unkempt-like"/>
</dbReference>
<dbReference type="Pfam" id="PF25512">
    <property type="entry name" value="zf-CCCH_AtC3H23"/>
    <property type="match status" value="1"/>
</dbReference>
<evidence type="ECO:0000313" key="9">
    <source>
        <dbReference type="EMBL" id="WOK92464.1"/>
    </source>
</evidence>
<dbReference type="Proteomes" id="UP001327560">
    <property type="component" value="Chromosome 1"/>
</dbReference>
<evidence type="ECO:0000313" key="10">
    <source>
        <dbReference type="Proteomes" id="UP001327560"/>
    </source>
</evidence>
<dbReference type="SMART" id="SM00356">
    <property type="entry name" value="ZnF_C3H1"/>
    <property type="match status" value="1"/>
</dbReference>
<dbReference type="SUPFAM" id="SSF90229">
    <property type="entry name" value="CCCH zinc finger"/>
    <property type="match status" value="1"/>
</dbReference>
<sequence>MLSACSSLLLLLSLPPTLPPSLLVTNPVKRLQVAVSYTSCRLATKLSLHLPNMHTDSNKTNASIYYSDRTKKRTHFRCHLLCQLHALLDIEHNPNMDCDNNSTVLVLPCYRRLSEAARLAYGVSKAELDDFLMYEFKVRRCAKAYPHQWMTCPFAHRGEKARRRDPRKFPSHGIPCPEFRQTGACLRGQRCEFAHGVFEFWLHPTRYRTRMCISGLACTRKICFFAHSVDELRPEGAEDRGSTPAATAGGGRTREGTNGKAEGSSSTTSQVRWPGEKSEEPDIRWVYELVD</sequence>
<organism evidence="9 10">
    <name type="scientific">Canna indica</name>
    <name type="common">Indian-shot</name>
    <dbReference type="NCBI Taxonomy" id="4628"/>
    <lineage>
        <taxon>Eukaryota</taxon>
        <taxon>Viridiplantae</taxon>
        <taxon>Streptophyta</taxon>
        <taxon>Embryophyta</taxon>
        <taxon>Tracheophyta</taxon>
        <taxon>Spermatophyta</taxon>
        <taxon>Magnoliopsida</taxon>
        <taxon>Liliopsida</taxon>
        <taxon>Zingiberales</taxon>
        <taxon>Cannaceae</taxon>
        <taxon>Canna</taxon>
    </lineage>
</organism>
<dbReference type="Pfam" id="PF00642">
    <property type="entry name" value="zf-CCCH"/>
    <property type="match status" value="1"/>
</dbReference>
<feature type="signal peptide" evidence="7">
    <location>
        <begin position="1"/>
        <end position="19"/>
    </location>
</feature>
<gene>
    <name evidence="9" type="ORF">Cni_G01155</name>
</gene>
<evidence type="ECO:0000256" key="5">
    <source>
        <dbReference type="PROSITE-ProRule" id="PRU00723"/>
    </source>
</evidence>
<feature type="zinc finger region" description="C3H1-type" evidence="5">
    <location>
        <begin position="170"/>
        <end position="198"/>
    </location>
</feature>
<proteinExistence type="predicted"/>
<keyword evidence="1 5" id="KW-0479">Metal-binding</keyword>
<keyword evidence="7" id="KW-0732">Signal</keyword>
<keyword evidence="3 5" id="KW-0862">Zinc</keyword>
<keyword evidence="10" id="KW-1185">Reference proteome</keyword>
<evidence type="ECO:0000256" key="7">
    <source>
        <dbReference type="SAM" id="SignalP"/>
    </source>
</evidence>
<feature type="domain" description="C3H1-type" evidence="8">
    <location>
        <begin position="170"/>
        <end position="198"/>
    </location>
</feature>
<feature type="chain" id="PRO_5042900061" description="C3H1-type domain-containing protein" evidence="7">
    <location>
        <begin position="20"/>
        <end position="291"/>
    </location>
</feature>
<feature type="region of interest" description="Disordered" evidence="6">
    <location>
        <begin position="234"/>
        <end position="279"/>
    </location>
</feature>
<accession>A0AAQ3JM16</accession>
<protein>
    <recommendedName>
        <fullName evidence="8">C3H1-type domain-containing protein</fullName>
    </recommendedName>
</protein>
<dbReference type="InterPro" id="IPR000571">
    <property type="entry name" value="Znf_CCCH"/>
</dbReference>
<dbReference type="EMBL" id="CP136890">
    <property type="protein sequence ID" value="WOK92464.1"/>
    <property type="molecule type" value="Genomic_DNA"/>
</dbReference>
<dbReference type="AlphaFoldDB" id="A0AAQ3JM16"/>
<dbReference type="GO" id="GO:0008270">
    <property type="term" value="F:zinc ion binding"/>
    <property type="evidence" value="ECO:0007669"/>
    <property type="project" value="UniProtKB-KW"/>
</dbReference>
<dbReference type="InterPro" id="IPR057444">
    <property type="entry name" value="Znf-CCCH_AtC3H23-like"/>
</dbReference>
<dbReference type="Gene3D" id="3.30.1370.210">
    <property type="match status" value="1"/>
</dbReference>
<dbReference type="PROSITE" id="PS50103">
    <property type="entry name" value="ZF_C3H1"/>
    <property type="match status" value="1"/>
</dbReference>
<reference evidence="9 10" key="1">
    <citation type="submission" date="2023-10" db="EMBL/GenBank/DDBJ databases">
        <title>Chromosome-scale genome assembly provides insights into flower coloration mechanisms of Canna indica.</title>
        <authorList>
            <person name="Li C."/>
        </authorList>
    </citation>
    <scope>NUCLEOTIDE SEQUENCE [LARGE SCALE GENOMIC DNA]</scope>
    <source>
        <tissue evidence="9">Flower</tissue>
    </source>
</reference>
<keyword evidence="4" id="KW-0238">DNA-binding</keyword>